<dbReference type="AlphaFoldDB" id="D2W342"/>
<protein>
    <submittedName>
        <fullName evidence="1">Predicted protein</fullName>
    </submittedName>
</protein>
<evidence type="ECO:0000313" key="1">
    <source>
        <dbReference type="EMBL" id="EFC36515.1"/>
    </source>
</evidence>
<reference evidence="1 2" key="1">
    <citation type="journal article" date="2010" name="Cell">
        <title>The genome of Naegleria gruberi illuminates early eukaryotic versatility.</title>
        <authorList>
            <person name="Fritz-Laylin L.K."/>
            <person name="Prochnik S.E."/>
            <person name="Ginger M.L."/>
            <person name="Dacks J.B."/>
            <person name="Carpenter M.L."/>
            <person name="Field M.C."/>
            <person name="Kuo A."/>
            <person name="Paredez A."/>
            <person name="Chapman J."/>
            <person name="Pham J."/>
            <person name="Shu S."/>
            <person name="Neupane R."/>
            <person name="Cipriano M."/>
            <person name="Mancuso J."/>
            <person name="Tu H."/>
            <person name="Salamov A."/>
            <person name="Lindquist E."/>
            <person name="Shapiro H."/>
            <person name="Lucas S."/>
            <person name="Grigoriev I.V."/>
            <person name="Cande W.Z."/>
            <person name="Fulton C."/>
            <person name="Rokhsar D.S."/>
            <person name="Dawson S.C."/>
        </authorList>
    </citation>
    <scope>NUCLEOTIDE SEQUENCE [LARGE SCALE GENOMIC DNA]</scope>
    <source>
        <strain evidence="1 2">NEG-M</strain>
    </source>
</reference>
<sequence>MNSEGNDLAIVGLFNLVEEIKKITGLLFICWQLAKFFLNFGLILSQDQILNAIGKPVLSFVVADFEDSDMEEVYPNEPVSLKEGEIFKLYGKIKNSGKETAKVAVSFRYGSKIYHIQELDIPTS</sequence>
<dbReference type="EMBL" id="GG738929">
    <property type="protein sequence ID" value="EFC36515.1"/>
    <property type="molecule type" value="Genomic_DNA"/>
</dbReference>
<dbReference type="VEuPathDB" id="AmoebaDB:NAEGRDRAFT_75814"/>
<organism evidence="2">
    <name type="scientific">Naegleria gruberi</name>
    <name type="common">Amoeba</name>
    <dbReference type="NCBI Taxonomy" id="5762"/>
    <lineage>
        <taxon>Eukaryota</taxon>
        <taxon>Discoba</taxon>
        <taxon>Heterolobosea</taxon>
        <taxon>Tetramitia</taxon>
        <taxon>Eutetramitia</taxon>
        <taxon>Vahlkampfiidae</taxon>
        <taxon>Naegleria</taxon>
    </lineage>
</organism>
<name>D2W342_NAEGR</name>
<accession>D2W342</accession>
<dbReference type="RefSeq" id="XP_002669259.1">
    <property type="nucleotide sequence ID" value="XM_002669213.1"/>
</dbReference>
<proteinExistence type="predicted"/>
<dbReference type="GeneID" id="8856536"/>
<gene>
    <name evidence="1" type="ORF">NAEGRDRAFT_75814</name>
</gene>
<keyword evidence="2" id="KW-1185">Reference proteome</keyword>
<dbReference type="KEGG" id="ngr:NAEGRDRAFT_75814"/>
<dbReference type="Proteomes" id="UP000006671">
    <property type="component" value="Unassembled WGS sequence"/>
</dbReference>
<dbReference type="OrthoDB" id="441278at2759"/>
<evidence type="ECO:0000313" key="2">
    <source>
        <dbReference type="Proteomes" id="UP000006671"/>
    </source>
</evidence>
<dbReference type="InParanoid" id="D2W342"/>